<feature type="transmembrane region" description="Helical" evidence="5">
    <location>
        <begin position="432"/>
        <end position="458"/>
    </location>
</feature>
<sequence>MEETIDGRWGELLTRRYAAGVATLCLGVALYALNAFLVSTSLPTAVTELGGVGLISWAFTVYLVAAIVGGAAAAMLKQRLGTRPALLLAALAFLAGTLVCGFAPSMPVVLVGRLFQGAGEGVVAAVCYALIPEMFPSRLMPKVFGAEAIVWAAAAFGGPLLSGVLTEHVSWRAAFLVNVPLIAIFVALVGLVVPAEDDRRGGGTVPVLRLLGCAAGIMLVSVAGIVPHSWQAAACVAGALLVLAVVVLADRRSRDRLFPSDAFTFGSTVGAGLWVVLLMPVAQAATTVYLNITIQHLWGYGPTMAGYVSALMALSWSGSAVLVAGIVRPQAQRRLIRLGPALLALGLLGVMAALVTGQPWLLMLCQVLIGTGFGISWAFLSQAVMEAARPGERDSASALLPTLQSGGYAIGAALSGLVANEAGMAAALAPEAIIHAATWVFGIAALLGTLGFLASFGVRPGGRSA</sequence>
<dbReference type="SUPFAM" id="SSF103473">
    <property type="entry name" value="MFS general substrate transporter"/>
    <property type="match status" value="1"/>
</dbReference>
<keyword evidence="2 5" id="KW-0812">Transmembrane</keyword>
<name>A0A0A0D8J8_9PROT</name>
<feature type="transmembrane region" description="Helical" evidence="5">
    <location>
        <begin position="110"/>
        <end position="131"/>
    </location>
</feature>
<keyword evidence="4 5" id="KW-0472">Membrane</keyword>
<organism evidence="7 8">
    <name type="scientific">Inquilinus limosus MP06</name>
    <dbReference type="NCBI Taxonomy" id="1398085"/>
    <lineage>
        <taxon>Bacteria</taxon>
        <taxon>Pseudomonadati</taxon>
        <taxon>Pseudomonadota</taxon>
        <taxon>Alphaproteobacteria</taxon>
        <taxon>Rhodospirillales</taxon>
        <taxon>Rhodospirillaceae</taxon>
        <taxon>Inquilinus</taxon>
    </lineage>
</organism>
<dbReference type="EMBL" id="JANX01000090">
    <property type="protein sequence ID" value="KGM34479.1"/>
    <property type="molecule type" value="Genomic_DNA"/>
</dbReference>
<accession>A0A0A0D8J8</accession>
<dbReference type="InterPro" id="IPR020846">
    <property type="entry name" value="MFS_dom"/>
</dbReference>
<feature type="transmembrane region" description="Helical" evidence="5">
    <location>
        <begin position="207"/>
        <end position="225"/>
    </location>
</feature>
<feature type="transmembrane region" description="Helical" evidence="5">
    <location>
        <begin position="360"/>
        <end position="380"/>
    </location>
</feature>
<comment type="caution">
    <text evidence="7">The sequence shown here is derived from an EMBL/GenBank/DDBJ whole genome shotgun (WGS) entry which is preliminary data.</text>
</comment>
<evidence type="ECO:0000256" key="3">
    <source>
        <dbReference type="ARBA" id="ARBA00022989"/>
    </source>
</evidence>
<evidence type="ECO:0000313" key="7">
    <source>
        <dbReference type="EMBL" id="KGM34479.1"/>
    </source>
</evidence>
<evidence type="ECO:0000256" key="2">
    <source>
        <dbReference type="ARBA" id="ARBA00022692"/>
    </source>
</evidence>
<feature type="transmembrane region" description="Helical" evidence="5">
    <location>
        <begin position="49"/>
        <end position="73"/>
    </location>
</feature>
<feature type="transmembrane region" description="Helical" evidence="5">
    <location>
        <begin position="17"/>
        <end position="37"/>
    </location>
</feature>
<evidence type="ECO:0000313" key="8">
    <source>
        <dbReference type="Proteomes" id="UP000029995"/>
    </source>
</evidence>
<evidence type="ECO:0000259" key="6">
    <source>
        <dbReference type="PROSITE" id="PS50850"/>
    </source>
</evidence>
<feature type="transmembrane region" description="Helical" evidence="5">
    <location>
        <begin position="173"/>
        <end position="195"/>
    </location>
</feature>
<evidence type="ECO:0000256" key="1">
    <source>
        <dbReference type="ARBA" id="ARBA00004141"/>
    </source>
</evidence>
<evidence type="ECO:0000256" key="4">
    <source>
        <dbReference type="ARBA" id="ARBA00023136"/>
    </source>
</evidence>
<feature type="transmembrane region" description="Helical" evidence="5">
    <location>
        <begin position="85"/>
        <end position="104"/>
    </location>
</feature>
<reference evidence="7 8" key="1">
    <citation type="submission" date="2014-01" db="EMBL/GenBank/DDBJ databases">
        <title>Genome sequence determination for a cystic fibrosis isolate, Inquilinus limosus.</title>
        <authorList>
            <person name="Pino M."/>
            <person name="Di Conza J."/>
            <person name="Gutkind G."/>
        </authorList>
    </citation>
    <scope>NUCLEOTIDE SEQUENCE [LARGE SCALE GENOMIC DNA]</scope>
    <source>
        <strain evidence="7 8">MP06</strain>
    </source>
</reference>
<dbReference type="Proteomes" id="UP000029995">
    <property type="component" value="Unassembled WGS sequence"/>
</dbReference>
<dbReference type="Gene3D" id="1.20.1250.20">
    <property type="entry name" value="MFS general substrate transporter like domains"/>
    <property type="match status" value="1"/>
</dbReference>
<dbReference type="InterPro" id="IPR011701">
    <property type="entry name" value="MFS"/>
</dbReference>
<protein>
    <submittedName>
        <fullName evidence="7">MFS transporter</fullName>
    </submittedName>
</protein>
<dbReference type="PANTHER" id="PTHR23501:SF154">
    <property type="entry name" value="MULTIDRUG-EFFLUX TRANSPORTER RV1634-RELATED"/>
    <property type="match status" value="1"/>
</dbReference>
<evidence type="ECO:0000256" key="5">
    <source>
        <dbReference type="SAM" id="Phobius"/>
    </source>
</evidence>
<feature type="transmembrane region" description="Helical" evidence="5">
    <location>
        <begin position="143"/>
        <end position="161"/>
    </location>
</feature>
<dbReference type="InterPro" id="IPR036259">
    <property type="entry name" value="MFS_trans_sf"/>
</dbReference>
<dbReference type="Pfam" id="PF07690">
    <property type="entry name" value="MFS_1"/>
    <property type="match status" value="1"/>
</dbReference>
<feature type="transmembrane region" description="Helical" evidence="5">
    <location>
        <begin position="262"/>
        <end position="284"/>
    </location>
</feature>
<dbReference type="OrthoDB" id="9807274at2"/>
<keyword evidence="3 5" id="KW-1133">Transmembrane helix</keyword>
<dbReference type="Gene3D" id="1.20.1720.10">
    <property type="entry name" value="Multidrug resistance protein D"/>
    <property type="match status" value="1"/>
</dbReference>
<gene>
    <name evidence="7" type="ORF">P409_10045</name>
</gene>
<feature type="transmembrane region" description="Helical" evidence="5">
    <location>
        <begin position="304"/>
        <end position="323"/>
    </location>
</feature>
<feature type="domain" description="Major facilitator superfamily (MFS) profile" evidence="6">
    <location>
        <begin position="20"/>
        <end position="463"/>
    </location>
</feature>
<comment type="subcellular location">
    <subcellularLocation>
        <location evidence="1">Membrane</location>
        <topology evidence="1">Multi-pass membrane protein</topology>
    </subcellularLocation>
</comment>
<dbReference type="GO" id="GO:0005886">
    <property type="term" value="C:plasma membrane"/>
    <property type="evidence" value="ECO:0007669"/>
    <property type="project" value="TreeGrafter"/>
</dbReference>
<feature type="transmembrane region" description="Helical" evidence="5">
    <location>
        <begin position="335"/>
        <end position="354"/>
    </location>
</feature>
<dbReference type="RefSeq" id="WP_034834991.1">
    <property type="nucleotide sequence ID" value="NZ_JANX01000090.1"/>
</dbReference>
<feature type="transmembrane region" description="Helical" evidence="5">
    <location>
        <begin position="400"/>
        <end position="420"/>
    </location>
</feature>
<dbReference type="AlphaFoldDB" id="A0A0A0D8J8"/>
<feature type="transmembrane region" description="Helical" evidence="5">
    <location>
        <begin position="231"/>
        <end position="250"/>
    </location>
</feature>
<dbReference type="PROSITE" id="PS50850">
    <property type="entry name" value="MFS"/>
    <property type="match status" value="1"/>
</dbReference>
<proteinExistence type="predicted"/>
<dbReference type="PANTHER" id="PTHR23501">
    <property type="entry name" value="MAJOR FACILITATOR SUPERFAMILY"/>
    <property type="match status" value="1"/>
</dbReference>
<dbReference type="GO" id="GO:0022857">
    <property type="term" value="F:transmembrane transporter activity"/>
    <property type="evidence" value="ECO:0007669"/>
    <property type="project" value="InterPro"/>
</dbReference>